<evidence type="ECO:0000313" key="1">
    <source>
        <dbReference type="EMBL" id="QDB71282.1"/>
    </source>
</evidence>
<keyword evidence="2" id="KW-1185">Reference proteome</keyword>
<gene>
    <name evidence="1" type="ORF">CPT_Moabite_252</name>
</gene>
<name>A0A4Y5TPN4_9CAUD</name>
<accession>A0A4Y5TPN4</accession>
<organism evidence="1 2">
    <name type="scientific">Serratia phage Moabite</name>
    <dbReference type="NCBI Taxonomy" id="2587814"/>
    <lineage>
        <taxon>Viruses</taxon>
        <taxon>Duplodnaviria</taxon>
        <taxon>Heunggongvirae</taxon>
        <taxon>Uroviricota</taxon>
        <taxon>Caudoviricetes</taxon>
        <taxon>Chimalliviridae</taxon>
        <taxon>Moabitevirus</taxon>
        <taxon>Moabitevirus moabite</taxon>
    </lineage>
</organism>
<protein>
    <submittedName>
        <fullName evidence="1">Uncharacterized protein</fullName>
    </submittedName>
</protein>
<proteinExistence type="predicted"/>
<sequence length="152" mass="17456">MIATLVDILRTYEKEVKRYITLHFSANPNDLMFGFGKLYPGKGHFVSLARENPNMIIVDGQFRCVWIDNDVDFETLFHEIRATELPVHVFGSGSVRMPEDLGPERMNYGFPVKMVFVAHVAIEYLRGHGVIEAVLVRDIRQPSRVSQTFEIE</sequence>
<dbReference type="Proteomes" id="UP000319063">
    <property type="component" value="Segment"/>
</dbReference>
<evidence type="ECO:0000313" key="2">
    <source>
        <dbReference type="Proteomes" id="UP000319063"/>
    </source>
</evidence>
<dbReference type="EMBL" id="MK994515">
    <property type="protein sequence ID" value="QDB71282.1"/>
    <property type="molecule type" value="Genomic_DNA"/>
</dbReference>
<reference evidence="2" key="1">
    <citation type="submission" date="2019-05" db="EMBL/GenBank/DDBJ databases">
        <title>Complete Genome Sequence of Serratia marcescens Myophage Moabite.</title>
        <authorList>
            <person name="Price L."/>
            <person name="Rohren M."/>
            <person name="Newkirk H."/>
            <person name="Liu M."/>
            <person name="Ramsey J."/>
        </authorList>
    </citation>
    <scope>NUCLEOTIDE SEQUENCE [LARGE SCALE GENOMIC DNA]</scope>
</reference>